<accession>A0A931CC62</accession>
<comment type="caution">
    <text evidence="2">The sequence shown here is derived from an EMBL/GenBank/DDBJ whole genome shotgun (WGS) entry which is preliminary data.</text>
</comment>
<evidence type="ECO:0000313" key="2">
    <source>
        <dbReference type="EMBL" id="MBG0567369.1"/>
    </source>
</evidence>
<dbReference type="InterPro" id="IPR045394">
    <property type="entry name" value="Abhydrolase_dom"/>
</dbReference>
<organism evidence="2 3">
    <name type="scientific">Actinoplanes aureus</name>
    <dbReference type="NCBI Taxonomy" id="2792083"/>
    <lineage>
        <taxon>Bacteria</taxon>
        <taxon>Bacillati</taxon>
        <taxon>Actinomycetota</taxon>
        <taxon>Actinomycetes</taxon>
        <taxon>Micromonosporales</taxon>
        <taxon>Micromonosporaceae</taxon>
        <taxon>Actinoplanes</taxon>
    </lineage>
</organism>
<dbReference type="AlphaFoldDB" id="A0A931CC62"/>
<keyword evidence="3" id="KW-1185">Reference proteome</keyword>
<dbReference type="EMBL" id="JADQTO010000026">
    <property type="protein sequence ID" value="MBG0567369.1"/>
    <property type="molecule type" value="Genomic_DNA"/>
</dbReference>
<gene>
    <name evidence="2" type="ORF">I4J89_38580</name>
</gene>
<dbReference type="Proteomes" id="UP000598146">
    <property type="component" value="Unassembled WGS sequence"/>
</dbReference>
<dbReference type="Pfam" id="PF20091">
    <property type="entry name" value="Abhydrolase_10"/>
    <property type="match status" value="1"/>
</dbReference>
<feature type="domain" description="Alpha/beta hydrolase" evidence="1">
    <location>
        <begin position="2"/>
        <end position="404"/>
    </location>
</feature>
<evidence type="ECO:0000313" key="3">
    <source>
        <dbReference type="Proteomes" id="UP000598146"/>
    </source>
</evidence>
<name>A0A931CC62_9ACTN</name>
<reference evidence="2" key="1">
    <citation type="submission" date="2020-11" db="EMBL/GenBank/DDBJ databases">
        <title>Isolation and identification of active actinomycetes.</title>
        <authorList>
            <person name="Sun X."/>
        </authorList>
    </citation>
    <scope>NUCLEOTIDE SEQUENCE</scope>
    <source>
        <strain evidence="2">NEAU-A11</strain>
    </source>
</reference>
<protein>
    <recommendedName>
        <fullName evidence="1">Alpha/beta hydrolase domain-containing protein</fullName>
    </recommendedName>
</protein>
<proteinExistence type="predicted"/>
<sequence length="415" mass="45482">MQEEFFVSGTASCYETPRLQTGTVIESGNPYNTRMIVRRPLDRDKSNGVVVVEWLNASSGYEIDSTWAATSYEAYIRAGATWVGLSLQNNVVQQLRAWSPHRYGALNVEPLPGSSCPASADTPLTPGNVKVNNLAYDILSQVGQALRQPAGVDPLHGLARTTLIATGASQSAARLIPYVNSVHPMARVYDGFFLAIPIFDHVIRRDRAFDRLGTPVFKVMSEWDLTVGTVESNDQPDGRTLRTWQIAGAPHTTYQNVQYRIPNNARDDLAPITFCTGLPPDAEPISLIPSRYVFAAAAQHLIQWIRKGTPPPTAPRISTVPGTTDITRDQYGNALGGIRLSQHEVATATNDATGCSTYGWHRPLDQATLATLYPSHRAYVAQVVRVTQRNVRAGYLLQPDARTTILEAEQSRIGS</sequence>
<evidence type="ECO:0000259" key="1">
    <source>
        <dbReference type="Pfam" id="PF20091"/>
    </source>
</evidence>